<keyword evidence="2" id="KW-1185">Reference proteome</keyword>
<dbReference type="Proteomes" id="UP000008881">
    <property type="component" value="Chromosome"/>
</dbReference>
<dbReference type="KEGG" id="eae:EAE_17985"/>
<dbReference type="Gene3D" id="3.30.1810.10">
    <property type="entry name" value="YdfO-like"/>
    <property type="match status" value="1"/>
</dbReference>
<dbReference type="SUPFAM" id="SSF160419">
    <property type="entry name" value="YdfO-like"/>
    <property type="match status" value="1"/>
</dbReference>
<dbReference type="PATRIC" id="fig|1028307.3.peg.3593"/>
<accession>A0A0H3FVA0</accession>
<dbReference type="AlphaFoldDB" id="A0A0H3FVA0"/>
<gene>
    <name evidence="1" type="ordered locus">EAE_17985</name>
</gene>
<reference evidence="1 2" key="1">
    <citation type="journal article" date="2012" name="J. Bacteriol.">
        <title>Complete genome sequence of Enterobacter aerogenes KCTC 2190.</title>
        <authorList>
            <person name="Shin S.H."/>
            <person name="Kim S."/>
            <person name="Kim J.Y."/>
            <person name="Lee S."/>
            <person name="Um Y."/>
            <person name="Oh M.K."/>
            <person name="Kim Y.R."/>
            <person name="Lee J."/>
            <person name="Yang K.S."/>
        </authorList>
    </citation>
    <scope>NUCLEOTIDE SEQUENCE [LARGE SCALE GENOMIC DNA]</scope>
    <source>
        <strain evidence="1 2">KCTC 2190</strain>
    </source>
</reference>
<evidence type="ECO:0008006" key="3">
    <source>
        <dbReference type="Google" id="ProtNLM"/>
    </source>
</evidence>
<proteinExistence type="predicted"/>
<protein>
    <recommendedName>
        <fullName evidence="3">DUF1398 domain-containing protein</fullName>
    </recommendedName>
</protein>
<dbReference type="InterPro" id="IPR036696">
    <property type="entry name" value="YdfO-like_sf"/>
</dbReference>
<organism evidence="1 2">
    <name type="scientific">Klebsiella aerogenes (strain ATCC 13048 / DSM 30053 / CCUG 1429 / JCM 1235 / KCTC 2190 / NBRC 13534 / NCIMB 10102 / NCTC 10006 / CDC 819-56)</name>
    <name type="common">Enterobacter aerogenes</name>
    <dbReference type="NCBI Taxonomy" id="1028307"/>
    <lineage>
        <taxon>Bacteria</taxon>
        <taxon>Pseudomonadati</taxon>
        <taxon>Pseudomonadota</taxon>
        <taxon>Gammaproteobacteria</taxon>
        <taxon>Enterobacterales</taxon>
        <taxon>Enterobacteriaceae</taxon>
        <taxon>Klebsiella/Raoultella group</taxon>
        <taxon>Klebsiella</taxon>
    </lineage>
</organism>
<dbReference type="EMBL" id="CP002824">
    <property type="protein sequence ID" value="AEG98506.1"/>
    <property type="molecule type" value="Genomic_DNA"/>
</dbReference>
<dbReference type="Pfam" id="PF07166">
    <property type="entry name" value="DUF1398"/>
    <property type="match status" value="1"/>
</dbReference>
<dbReference type="InterPro" id="IPR009833">
    <property type="entry name" value="DUF1398"/>
</dbReference>
<dbReference type="GeneID" id="93311789"/>
<dbReference type="OrthoDB" id="6628429at2"/>
<evidence type="ECO:0000313" key="1">
    <source>
        <dbReference type="EMBL" id="AEG98506.1"/>
    </source>
</evidence>
<dbReference type="RefSeq" id="WP_015366844.1">
    <property type="nucleotide sequence ID" value="NC_015663.1"/>
</dbReference>
<dbReference type="eggNOG" id="COG5562">
    <property type="taxonomic scope" value="Bacteria"/>
</dbReference>
<evidence type="ECO:0000313" key="2">
    <source>
        <dbReference type="Proteomes" id="UP000008881"/>
    </source>
</evidence>
<name>A0A0H3FVA0_KLEAK</name>
<dbReference type="HOGENOM" id="CLU_129752_0_0_6"/>
<sequence length="131" mass="15303">MELLDLLRTIFERVRTDADFISFTEVLLENNVSYYIYFVATGNVNFVMSSDTFVSLKSNRKLLRVNSQSCRALTRDAARRHFSGITTFDNYCAELANAGVFKWVVDLNEKTRHYWSKDNTLLHMENMILPF</sequence>